<dbReference type="GO" id="GO:0010719">
    <property type="term" value="P:negative regulation of epithelial to mesenchymal transition"/>
    <property type="evidence" value="ECO:0007669"/>
    <property type="project" value="UniProtKB-ARBA"/>
</dbReference>
<keyword evidence="7" id="KW-1185">Reference proteome</keyword>
<evidence type="ECO:0000256" key="1">
    <source>
        <dbReference type="ARBA" id="ARBA00004305"/>
    </source>
</evidence>
<evidence type="ECO:0000256" key="5">
    <source>
        <dbReference type="SAM" id="SignalP"/>
    </source>
</evidence>
<evidence type="ECO:0000256" key="3">
    <source>
        <dbReference type="ARBA" id="ARBA00023186"/>
    </source>
</evidence>
<dbReference type="SUPFAM" id="SSF109910">
    <property type="entry name" value="YgfY-like"/>
    <property type="match status" value="1"/>
</dbReference>
<name>A0A7J5X6V1_DISMA</name>
<dbReference type="EMBL" id="JAAKFY010000027">
    <property type="protein sequence ID" value="KAF3832701.1"/>
    <property type="molecule type" value="Genomic_DNA"/>
</dbReference>
<dbReference type="FunFam" id="1.10.150.250:FF:000002">
    <property type="entry name" value="Succinate dehydrogenase assembly factor 2, mitochondrial"/>
    <property type="match status" value="1"/>
</dbReference>
<dbReference type="PANTHER" id="PTHR12469">
    <property type="entry name" value="PROTEIN EMI5 HOMOLOG, MITOCHONDRIAL"/>
    <property type="match status" value="1"/>
</dbReference>
<dbReference type="OrthoDB" id="284292at2759"/>
<comment type="similarity">
    <text evidence="4">Belongs to the SDHAF2 family.</text>
</comment>
<dbReference type="InterPro" id="IPR028882">
    <property type="entry name" value="SDHAF2"/>
</dbReference>
<dbReference type="HAMAP" id="MF_03057">
    <property type="entry name" value="SDHAF2"/>
    <property type="match status" value="1"/>
</dbReference>
<protein>
    <recommendedName>
        <fullName evidence="4">Succinate dehydrogenase assembly factor 2, mitochondrial</fullName>
        <shortName evidence="4">SDH assembly factor 2</shortName>
        <shortName evidence="4">SDHAF2</shortName>
    </recommendedName>
</protein>
<proteinExistence type="inferred from homology"/>
<comment type="subcellular location">
    <subcellularLocation>
        <location evidence="1 4">Mitochondrion matrix</location>
    </subcellularLocation>
</comment>
<dbReference type="InterPro" id="IPR005631">
    <property type="entry name" value="SDH"/>
</dbReference>
<accession>A0A7J5X6V1</accession>
<evidence type="ECO:0000313" key="7">
    <source>
        <dbReference type="Proteomes" id="UP000518266"/>
    </source>
</evidence>
<dbReference type="AlphaFoldDB" id="A0A7J5X6V1"/>
<sequence length="213" mass="24262">MSSFWAALGLAAAAIPWAEDDPVDGTGANRFHGGEAFHLEVSKRFKKKVKMLSSVVARRLVSGVCQAAMRPAFAGLVSSRGYRGDTADDTRGDLIEIPLPPWDERPGEAIDIKKRRLLYESRKRGMLENCILLSLFAKRYLNTMTASQLHQYDRLINEPSNDWDIYYWATEAQPTPEVYQGEIMDMLQEFTKNRDQEQRLDAPSLEYLEKESQ</sequence>
<comment type="subunit">
    <text evidence="4">Interacts with SDHA within the SDH catalytic dimer.</text>
</comment>
<dbReference type="GO" id="GO:0006099">
    <property type="term" value="P:tricarboxylic acid cycle"/>
    <property type="evidence" value="ECO:0007669"/>
    <property type="project" value="TreeGrafter"/>
</dbReference>
<organism evidence="6 7">
    <name type="scientific">Dissostichus mawsoni</name>
    <name type="common">Antarctic cod</name>
    <dbReference type="NCBI Taxonomy" id="36200"/>
    <lineage>
        <taxon>Eukaryota</taxon>
        <taxon>Metazoa</taxon>
        <taxon>Chordata</taxon>
        <taxon>Craniata</taxon>
        <taxon>Vertebrata</taxon>
        <taxon>Euteleostomi</taxon>
        <taxon>Actinopterygii</taxon>
        <taxon>Neopterygii</taxon>
        <taxon>Teleostei</taxon>
        <taxon>Neoteleostei</taxon>
        <taxon>Acanthomorphata</taxon>
        <taxon>Eupercaria</taxon>
        <taxon>Perciformes</taxon>
        <taxon>Notothenioidei</taxon>
        <taxon>Nototheniidae</taxon>
        <taxon>Dissostichus</taxon>
    </lineage>
</organism>
<evidence type="ECO:0000256" key="2">
    <source>
        <dbReference type="ARBA" id="ARBA00023128"/>
    </source>
</evidence>
<dbReference type="Gene3D" id="1.10.150.250">
    <property type="entry name" value="Flavinator of succinate dehydrogenase"/>
    <property type="match status" value="1"/>
</dbReference>
<gene>
    <name evidence="4" type="primary">SDHAF2</name>
    <name evidence="4" type="synonym">PGL2</name>
    <name evidence="4" type="synonym">SDH5</name>
    <name evidence="6" type="ORF">F7725_026366</name>
</gene>
<dbReference type="GO" id="GO:0034553">
    <property type="term" value="P:mitochondrial respiratory chain complex II assembly"/>
    <property type="evidence" value="ECO:0007669"/>
    <property type="project" value="TreeGrafter"/>
</dbReference>
<feature type="chain" id="PRO_5029580046" description="Succinate dehydrogenase assembly factor 2, mitochondrial" evidence="5">
    <location>
        <begin position="21"/>
        <end position="213"/>
    </location>
</feature>
<comment type="function">
    <text evidence="4">Plays an essential role in the assembly of succinate dehydrogenase (SDH), an enzyme complex (also referred to as respiratory complex II) that is a component of both the tricarboxylic acid (TCA) cycle and the mitochondrial electron transport chain, and which couples the oxidation of succinate to fumarate with the reduction of ubiquinone (coenzyme Q) to ubiquinol. Required for flavinylation (covalent attachment of FAD) of the flavoprotein subunit SDHA of the SDH catalytic dimer.</text>
</comment>
<keyword evidence="3 4" id="KW-0143">Chaperone</keyword>
<evidence type="ECO:0000313" key="6">
    <source>
        <dbReference type="EMBL" id="KAF3832701.1"/>
    </source>
</evidence>
<dbReference type="GO" id="GO:0005759">
    <property type="term" value="C:mitochondrial matrix"/>
    <property type="evidence" value="ECO:0007669"/>
    <property type="project" value="UniProtKB-SubCell"/>
</dbReference>
<dbReference type="GO" id="GO:0006121">
    <property type="term" value="P:mitochondrial electron transport, succinate to ubiquinone"/>
    <property type="evidence" value="ECO:0007669"/>
    <property type="project" value="UniProtKB-UniRule"/>
</dbReference>
<dbReference type="Pfam" id="PF03937">
    <property type="entry name" value="Sdh5"/>
    <property type="match status" value="1"/>
</dbReference>
<dbReference type="PANTHER" id="PTHR12469:SF2">
    <property type="entry name" value="SUCCINATE DEHYDROGENASE ASSEMBLY FACTOR 2, MITOCHONDRIAL"/>
    <property type="match status" value="1"/>
</dbReference>
<keyword evidence="5" id="KW-0732">Signal</keyword>
<comment type="caution">
    <text evidence="6">The sequence shown here is derived from an EMBL/GenBank/DDBJ whole genome shotgun (WGS) entry which is preliminary data.</text>
</comment>
<dbReference type="InterPro" id="IPR036714">
    <property type="entry name" value="SDH_sf"/>
</dbReference>
<keyword evidence="2 4" id="KW-0496">Mitochondrion</keyword>
<reference evidence="6 7" key="1">
    <citation type="submission" date="2020-03" db="EMBL/GenBank/DDBJ databases">
        <title>Dissostichus mawsoni Genome sequencing and assembly.</title>
        <authorList>
            <person name="Park H."/>
        </authorList>
    </citation>
    <scope>NUCLEOTIDE SEQUENCE [LARGE SCALE GENOMIC DNA]</scope>
    <source>
        <strain evidence="6">DM0001</strain>
        <tissue evidence="6">Muscle</tissue>
    </source>
</reference>
<dbReference type="GO" id="GO:0090090">
    <property type="term" value="P:negative regulation of canonical Wnt signaling pathway"/>
    <property type="evidence" value="ECO:0007669"/>
    <property type="project" value="UniProtKB-ARBA"/>
</dbReference>
<dbReference type="Proteomes" id="UP000518266">
    <property type="component" value="Unassembled WGS sequence"/>
</dbReference>
<feature type="signal peptide" evidence="5">
    <location>
        <begin position="1"/>
        <end position="20"/>
    </location>
</feature>
<evidence type="ECO:0000256" key="4">
    <source>
        <dbReference type="HAMAP-Rule" id="MF_03057"/>
    </source>
</evidence>